<dbReference type="InterPro" id="IPR029058">
    <property type="entry name" value="AB_hydrolase_fold"/>
</dbReference>
<sequence length="267" mass="29896">MRVIKSVKKRIIVSIAITQLGQGEDLVVLHGWGLNRHVWSTVQTQLSQHFRLWLVDLPGFGDSYETPLATSVNAVAEQLLPHLPEQFHVLGWSMGGLVATAITAEYPERVKTLITVASSPYFLEQANWPGIKPRLMAQLEKDLQHDFRKTVERFLALQAMGSKDAKQQVKQLKQWLFESPLASAETLSRGLTLLEQTDLRETLQSIQVPMLRLYGRLDGLVPLNAAQATDKLAPHTSSYVFSESAHAPFITEPELFVEQVTGFLTSN</sequence>
<dbReference type="PRINTS" id="PR00111">
    <property type="entry name" value="ABHYDROLASE"/>
</dbReference>
<dbReference type="HAMAP" id="MF_01260">
    <property type="entry name" value="Carboxylester"/>
    <property type="match status" value="1"/>
</dbReference>
<comment type="caution">
    <text evidence="7">The sequence shown here is derived from an EMBL/GenBank/DDBJ whole genome shotgun (WGS) entry which is preliminary data.</text>
</comment>
<accession>A0A432XTX6</accession>
<comment type="subunit">
    <text evidence="5">Monomer.</text>
</comment>
<comment type="catalytic activity">
    <reaction evidence="5">
        <text>6-carboxyhexanoyl-[ACP] methyl ester + H2O = 6-carboxyhexanoyl-[ACP] + methanol + H(+)</text>
        <dbReference type="Rhea" id="RHEA:42700"/>
        <dbReference type="Rhea" id="RHEA-COMP:9955"/>
        <dbReference type="Rhea" id="RHEA-COMP:10186"/>
        <dbReference type="ChEBI" id="CHEBI:15377"/>
        <dbReference type="ChEBI" id="CHEBI:15378"/>
        <dbReference type="ChEBI" id="CHEBI:17790"/>
        <dbReference type="ChEBI" id="CHEBI:78846"/>
        <dbReference type="ChEBI" id="CHEBI:82735"/>
        <dbReference type="EC" id="3.1.1.85"/>
    </reaction>
</comment>
<dbReference type="GO" id="GO:0016020">
    <property type="term" value="C:membrane"/>
    <property type="evidence" value="ECO:0007669"/>
    <property type="project" value="TreeGrafter"/>
</dbReference>
<dbReference type="UniPathway" id="UPA00078"/>
<evidence type="ECO:0000256" key="4">
    <source>
        <dbReference type="ARBA" id="ARBA00022801"/>
    </source>
</evidence>
<dbReference type="GO" id="GO:0090499">
    <property type="term" value="F:pimelyl-[acyl-carrier protein] methyl ester esterase activity"/>
    <property type="evidence" value="ECO:0007669"/>
    <property type="project" value="UniProtKB-EC"/>
</dbReference>
<dbReference type="Gene3D" id="3.40.50.1820">
    <property type="entry name" value="alpha/beta hydrolase"/>
    <property type="match status" value="1"/>
</dbReference>
<dbReference type="EMBL" id="PIPV01000008">
    <property type="protein sequence ID" value="RUO52172.1"/>
    <property type="molecule type" value="Genomic_DNA"/>
</dbReference>
<comment type="function">
    <text evidence="5">The physiological role of BioH is to remove the methyl group introduced by BioC when the pimeloyl moiety is complete. It allows to synthesize pimeloyl-ACP via the fatty acid synthetic pathway through the hydrolysis of the ester bonds of pimeloyl-ACP esters.</text>
</comment>
<evidence type="ECO:0000256" key="2">
    <source>
        <dbReference type="ARBA" id="ARBA00022490"/>
    </source>
</evidence>
<dbReference type="NCBIfam" id="TIGR01738">
    <property type="entry name" value="bioH"/>
    <property type="match status" value="1"/>
</dbReference>
<dbReference type="InterPro" id="IPR010076">
    <property type="entry name" value="BioH"/>
</dbReference>
<dbReference type="PANTHER" id="PTHR43798:SF31">
    <property type="entry name" value="AB HYDROLASE SUPERFAMILY PROTEIN YCLE"/>
    <property type="match status" value="1"/>
</dbReference>
<feature type="binding site" evidence="5">
    <location>
        <position position="246"/>
    </location>
    <ligand>
        <name>substrate</name>
    </ligand>
</feature>
<feature type="active site" evidence="5">
    <location>
        <position position="246"/>
    </location>
</feature>
<evidence type="ECO:0000313" key="7">
    <source>
        <dbReference type="EMBL" id="RUO52172.1"/>
    </source>
</evidence>
<dbReference type="GO" id="GO:0005737">
    <property type="term" value="C:cytoplasm"/>
    <property type="evidence" value="ECO:0007669"/>
    <property type="project" value="UniProtKB-SubCell"/>
</dbReference>
<dbReference type="AlphaFoldDB" id="A0A432XTX6"/>
<evidence type="ECO:0000259" key="6">
    <source>
        <dbReference type="Pfam" id="PF00561"/>
    </source>
</evidence>
<gene>
    <name evidence="5 7" type="primary">bioH</name>
    <name evidence="7" type="ORF">CWE25_09835</name>
</gene>
<dbReference type="OrthoDB" id="9780744at2"/>
<name>A0A432XTX6_9GAMM</name>
<dbReference type="Proteomes" id="UP000287330">
    <property type="component" value="Unassembled WGS sequence"/>
</dbReference>
<dbReference type="InterPro" id="IPR000073">
    <property type="entry name" value="AB_hydrolase_1"/>
</dbReference>
<comment type="similarity">
    <text evidence="5">Belongs to the AB hydrolase superfamily. Carboxylesterase BioH family.</text>
</comment>
<feature type="active site" evidence="5">
    <location>
        <position position="218"/>
    </location>
</feature>
<dbReference type="Pfam" id="PF00561">
    <property type="entry name" value="Abhydrolase_1"/>
    <property type="match status" value="1"/>
</dbReference>
<protein>
    <recommendedName>
        <fullName evidence="5">Pimeloyl-[acyl-carrier protein] methyl ester esterase</fullName>
        <ecNumber evidence="5">3.1.1.85</ecNumber>
    </recommendedName>
    <alternativeName>
        <fullName evidence="5">Biotin synthesis protein BioH</fullName>
    </alternativeName>
    <alternativeName>
        <fullName evidence="5">Carboxylesterase BioH</fullName>
    </alternativeName>
</protein>
<dbReference type="InterPro" id="IPR050266">
    <property type="entry name" value="AB_hydrolase_sf"/>
</dbReference>
<evidence type="ECO:0000313" key="8">
    <source>
        <dbReference type="Proteomes" id="UP000287330"/>
    </source>
</evidence>
<feature type="binding site" evidence="5">
    <location>
        <begin position="93"/>
        <end position="94"/>
    </location>
    <ligand>
        <name>substrate</name>
    </ligand>
</feature>
<reference evidence="8" key="1">
    <citation type="journal article" date="2018" name="Front. Microbiol.">
        <title>Genome-Based Analysis Reveals the Taxonomy and Diversity of the Family Idiomarinaceae.</title>
        <authorList>
            <person name="Liu Y."/>
            <person name="Lai Q."/>
            <person name="Shao Z."/>
        </authorList>
    </citation>
    <scope>NUCLEOTIDE SEQUENCE [LARGE SCALE GENOMIC DNA]</scope>
    <source>
        <strain evidence="8">F23</strain>
    </source>
</reference>
<comment type="pathway">
    <text evidence="5">Cofactor biosynthesis; biotin biosynthesis.</text>
</comment>
<keyword evidence="8" id="KW-1185">Reference proteome</keyword>
<dbReference type="GO" id="GO:0009102">
    <property type="term" value="P:biotin biosynthetic process"/>
    <property type="evidence" value="ECO:0007669"/>
    <property type="project" value="UniProtKB-UniRule"/>
</dbReference>
<dbReference type="SUPFAM" id="SSF53474">
    <property type="entry name" value="alpha/beta-Hydrolases"/>
    <property type="match status" value="1"/>
</dbReference>
<dbReference type="EC" id="3.1.1.85" evidence="5"/>
<evidence type="ECO:0000256" key="3">
    <source>
        <dbReference type="ARBA" id="ARBA00022756"/>
    </source>
</evidence>
<evidence type="ECO:0000256" key="5">
    <source>
        <dbReference type="HAMAP-Rule" id="MF_01260"/>
    </source>
</evidence>
<comment type="subcellular location">
    <subcellularLocation>
        <location evidence="5">Cytoplasm</location>
    </subcellularLocation>
</comment>
<feature type="binding site" evidence="5">
    <location>
        <begin position="154"/>
        <end position="158"/>
    </location>
    <ligand>
        <name>substrate</name>
    </ligand>
</feature>
<keyword evidence="2 5" id="KW-0963">Cytoplasm</keyword>
<evidence type="ECO:0000256" key="1">
    <source>
        <dbReference type="ARBA" id="ARBA00022487"/>
    </source>
</evidence>
<feature type="active site" description="Nucleophile" evidence="5">
    <location>
        <position position="93"/>
    </location>
</feature>
<keyword evidence="1 5" id="KW-0719">Serine esterase</keyword>
<feature type="domain" description="AB hydrolase-1" evidence="6">
    <location>
        <begin position="26"/>
        <end position="253"/>
    </location>
</feature>
<feature type="binding site" evidence="5">
    <location>
        <position position="32"/>
    </location>
    <ligand>
        <name>substrate</name>
    </ligand>
</feature>
<keyword evidence="3 5" id="KW-0093">Biotin biosynthesis</keyword>
<keyword evidence="4 5" id="KW-0378">Hydrolase</keyword>
<proteinExistence type="inferred from homology"/>
<organism evidence="7 8">
    <name type="scientific">Idiomarina fontislapidosi</name>
    <dbReference type="NCBI Taxonomy" id="263723"/>
    <lineage>
        <taxon>Bacteria</taxon>
        <taxon>Pseudomonadati</taxon>
        <taxon>Pseudomonadota</taxon>
        <taxon>Gammaproteobacteria</taxon>
        <taxon>Alteromonadales</taxon>
        <taxon>Idiomarinaceae</taxon>
        <taxon>Idiomarina</taxon>
    </lineage>
</organism>
<dbReference type="PANTHER" id="PTHR43798">
    <property type="entry name" value="MONOACYLGLYCEROL LIPASE"/>
    <property type="match status" value="1"/>
</dbReference>